<evidence type="ECO:0000256" key="5">
    <source>
        <dbReference type="ARBA" id="ARBA00022679"/>
    </source>
</evidence>
<keyword evidence="9" id="KW-0833">Ubl conjugation pathway</keyword>
<evidence type="ECO:0000256" key="13">
    <source>
        <dbReference type="ARBA" id="ARBA00024209"/>
    </source>
</evidence>
<dbReference type="InterPro" id="IPR053238">
    <property type="entry name" value="RING-H2_zinc_finger"/>
</dbReference>
<comment type="caution">
    <text evidence="18">The sequence shown here is derived from an EMBL/GenBank/DDBJ whole genome shotgun (WGS) entry which is preliminary data.</text>
</comment>
<dbReference type="SMART" id="SM00184">
    <property type="entry name" value="RING"/>
    <property type="match status" value="1"/>
</dbReference>
<keyword evidence="7" id="KW-0479">Metal-binding</keyword>
<keyword evidence="6 16" id="KW-0812">Transmembrane</keyword>
<dbReference type="GO" id="GO:0016020">
    <property type="term" value="C:membrane"/>
    <property type="evidence" value="ECO:0007669"/>
    <property type="project" value="UniProtKB-SubCell"/>
</dbReference>
<dbReference type="PANTHER" id="PTHR14155:SF550">
    <property type="entry name" value="E3 UBIQUITIN-PROTEIN LIGASE ATL41"/>
    <property type="match status" value="1"/>
</dbReference>
<feature type="compositionally biased region" description="Low complexity" evidence="15">
    <location>
        <begin position="225"/>
        <end position="235"/>
    </location>
</feature>
<dbReference type="Gene3D" id="3.30.40.10">
    <property type="entry name" value="Zinc/RING finger domain, C3HC4 (zinc finger)"/>
    <property type="match status" value="1"/>
</dbReference>
<feature type="transmembrane region" description="Helical" evidence="16">
    <location>
        <begin position="43"/>
        <end position="65"/>
    </location>
</feature>
<sequence>MASEEHHDENMPPPWFPGRPPPIRERPPWYSETRKSYDLNSKIMLAAIVSLSLVVVLVVLLHIYARYVLRRQARRRAAIRDLGLTLTPVHPREEPPKSGLDPLVIASLPVFVFRREGARDEVVSEGAAEECAVCLSALEDGEMARELPNCKHTFHVGCIDRWLISHSTCPICRTEAEPQAQQELPPQPPVGAAPTAPPLERTSSMSSCIEGTSDGAARPSAKVTGSSSRFGSFRRMLSRERSSRRMPSCGAEDGLADIERQC</sequence>
<evidence type="ECO:0000256" key="9">
    <source>
        <dbReference type="ARBA" id="ARBA00022786"/>
    </source>
</evidence>
<comment type="pathway">
    <text evidence="3">Protein modification; protein ubiquitination.</text>
</comment>
<dbReference type="InterPro" id="IPR001841">
    <property type="entry name" value="Znf_RING"/>
</dbReference>
<dbReference type="Proteomes" id="UP001634007">
    <property type="component" value="Unassembled WGS sequence"/>
</dbReference>
<dbReference type="EMBL" id="JBJKBG010000011">
    <property type="protein sequence ID" value="KAL3715060.1"/>
    <property type="molecule type" value="Genomic_DNA"/>
</dbReference>
<keyword evidence="5" id="KW-0808">Transferase</keyword>
<proteinExistence type="inferred from homology"/>
<dbReference type="FunFam" id="3.30.40.10:FF:000187">
    <property type="entry name" value="E3 ubiquitin-protein ligase ATL6"/>
    <property type="match status" value="1"/>
</dbReference>
<keyword evidence="19" id="KW-1185">Reference proteome</keyword>
<evidence type="ECO:0000313" key="19">
    <source>
        <dbReference type="Proteomes" id="UP001634007"/>
    </source>
</evidence>
<feature type="compositionally biased region" description="Basic and acidic residues" evidence="15">
    <location>
        <begin position="1"/>
        <end position="10"/>
    </location>
</feature>
<evidence type="ECO:0000256" key="16">
    <source>
        <dbReference type="SAM" id="Phobius"/>
    </source>
</evidence>
<evidence type="ECO:0000256" key="2">
    <source>
        <dbReference type="ARBA" id="ARBA00004167"/>
    </source>
</evidence>
<dbReference type="GO" id="GO:0061630">
    <property type="term" value="F:ubiquitin protein ligase activity"/>
    <property type="evidence" value="ECO:0007669"/>
    <property type="project" value="UniProtKB-EC"/>
</dbReference>
<evidence type="ECO:0000256" key="10">
    <source>
        <dbReference type="ARBA" id="ARBA00022833"/>
    </source>
</evidence>
<evidence type="ECO:0000256" key="11">
    <source>
        <dbReference type="ARBA" id="ARBA00022989"/>
    </source>
</evidence>
<name>A0ABD3IJE8_EUCGL</name>
<keyword evidence="12 16" id="KW-0472">Membrane</keyword>
<feature type="region of interest" description="Disordered" evidence="15">
    <location>
        <begin position="180"/>
        <end position="262"/>
    </location>
</feature>
<feature type="region of interest" description="Disordered" evidence="15">
    <location>
        <begin position="1"/>
        <end position="20"/>
    </location>
</feature>
<evidence type="ECO:0000256" key="1">
    <source>
        <dbReference type="ARBA" id="ARBA00000900"/>
    </source>
</evidence>
<dbReference type="GO" id="GO:0008270">
    <property type="term" value="F:zinc ion binding"/>
    <property type="evidence" value="ECO:0007669"/>
    <property type="project" value="UniProtKB-KW"/>
</dbReference>
<keyword evidence="10" id="KW-0862">Zinc</keyword>
<comment type="similarity">
    <text evidence="13">Belongs to the RING-type zinc finger family. ATL subfamily.</text>
</comment>
<keyword evidence="8 14" id="KW-0863">Zinc-finger</keyword>
<keyword evidence="11 16" id="KW-1133">Transmembrane helix</keyword>
<dbReference type="Pfam" id="PF13639">
    <property type="entry name" value="zf-RING_2"/>
    <property type="match status" value="1"/>
</dbReference>
<feature type="compositionally biased region" description="Pro residues" evidence="15">
    <location>
        <begin position="185"/>
        <end position="197"/>
    </location>
</feature>
<gene>
    <name evidence="18" type="ORF">ACJRO7_006884</name>
</gene>
<comment type="catalytic activity">
    <reaction evidence="1">
        <text>S-ubiquitinyl-[E2 ubiquitin-conjugating enzyme]-L-cysteine + [acceptor protein]-L-lysine = [E2 ubiquitin-conjugating enzyme]-L-cysteine + N(6)-ubiquitinyl-[acceptor protein]-L-lysine.</text>
        <dbReference type="EC" id="2.3.2.27"/>
    </reaction>
</comment>
<evidence type="ECO:0000256" key="7">
    <source>
        <dbReference type="ARBA" id="ARBA00022723"/>
    </source>
</evidence>
<dbReference type="PROSITE" id="PS50089">
    <property type="entry name" value="ZF_RING_2"/>
    <property type="match status" value="1"/>
</dbReference>
<evidence type="ECO:0000256" key="15">
    <source>
        <dbReference type="SAM" id="MobiDB-lite"/>
    </source>
</evidence>
<evidence type="ECO:0000256" key="14">
    <source>
        <dbReference type="PROSITE-ProRule" id="PRU00175"/>
    </source>
</evidence>
<evidence type="ECO:0000259" key="17">
    <source>
        <dbReference type="PROSITE" id="PS50089"/>
    </source>
</evidence>
<reference evidence="18 19" key="1">
    <citation type="submission" date="2024-11" db="EMBL/GenBank/DDBJ databases">
        <title>Chromosome-level genome assembly of Eucalyptus globulus Labill. provides insights into its genome evolution.</title>
        <authorList>
            <person name="Li X."/>
        </authorList>
    </citation>
    <scope>NUCLEOTIDE SEQUENCE [LARGE SCALE GENOMIC DNA]</scope>
    <source>
        <strain evidence="18">CL2024</strain>
        <tissue evidence="18">Fresh tender leaves</tissue>
    </source>
</reference>
<protein>
    <recommendedName>
        <fullName evidence="4">RING-type E3 ubiquitin transferase</fullName>
        <ecNumber evidence="4">2.3.2.27</ecNumber>
    </recommendedName>
</protein>
<dbReference type="EC" id="2.3.2.27" evidence="4"/>
<evidence type="ECO:0000256" key="3">
    <source>
        <dbReference type="ARBA" id="ARBA00004906"/>
    </source>
</evidence>
<evidence type="ECO:0000256" key="6">
    <source>
        <dbReference type="ARBA" id="ARBA00022692"/>
    </source>
</evidence>
<dbReference type="SUPFAM" id="SSF57850">
    <property type="entry name" value="RING/U-box"/>
    <property type="match status" value="1"/>
</dbReference>
<dbReference type="AlphaFoldDB" id="A0ABD3IJE8"/>
<dbReference type="CDD" id="cd16461">
    <property type="entry name" value="RING-H2_EL5-like"/>
    <property type="match status" value="1"/>
</dbReference>
<feature type="compositionally biased region" description="Polar residues" evidence="15">
    <location>
        <begin position="201"/>
        <end position="210"/>
    </location>
</feature>
<evidence type="ECO:0000256" key="8">
    <source>
        <dbReference type="ARBA" id="ARBA00022771"/>
    </source>
</evidence>
<accession>A0ABD3IJE8</accession>
<organism evidence="18 19">
    <name type="scientific">Eucalyptus globulus</name>
    <name type="common">Tasmanian blue gum</name>
    <dbReference type="NCBI Taxonomy" id="34317"/>
    <lineage>
        <taxon>Eukaryota</taxon>
        <taxon>Viridiplantae</taxon>
        <taxon>Streptophyta</taxon>
        <taxon>Embryophyta</taxon>
        <taxon>Tracheophyta</taxon>
        <taxon>Spermatophyta</taxon>
        <taxon>Magnoliopsida</taxon>
        <taxon>eudicotyledons</taxon>
        <taxon>Gunneridae</taxon>
        <taxon>Pentapetalae</taxon>
        <taxon>rosids</taxon>
        <taxon>malvids</taxon>
        <taxon>Myrtales</taxon>
        <taxon>Myrtaceae</taxon>
        <taxon>Myrtoideae</taxon>
        <taxon>Eucalypteae</taxon>
        <taxon>Eucalyptus</taxon>
    </lineage>
</organism>
<feature type="domain" description="RING-type" evidence="17">
    <location>
        <begin position="131"/>
        <end position="173"/>
    </location>
</feature>
<dbReference type="InterPro" id="IPR013083">
    <property type="entry name" value="Znf_RING/FYVE/PHD"/>
</dbReference>
<evidence type="ECO:0000256" key="12">
    <source>
        <dbReference type="ARBA" id="ARBA00023136"/>
    </source>
</evidence>
<comment type="subcellular location">
    <subcellularLocation>
        <location evidence="2">Membrane</location>
        <topology evidence="2">Single-pass membrane protein</topology>
    </subcellularLocation>
</comment>
<dbReference type="PANTHER" id="PTHR14155">
    <property type="entry name" value="RING FINGER DOMAIN-CONTAINING"/>
    <property type="match status" value="1"/>
</dbReference>
<evidence type="ECO:0000256" key="4">
    <source>
        <dbReference type="ARBA" id="ARBA00012483"/>
    </source>
</evidence>
<evidence type="ECO:0000313" key="18">
    <source>
        <dbReference type="EMBL" id="KAL3715060.1"/>
    </source>
</evidence>
<feature type="compositionally biased region" description="Pro residues" evidence="15">
    <location>
        <begin position="11"/>
        <end position="20"/>
    </location>
</feature>